<gene>
    <name evidence="1" type="ORF">GH714_036791</name>
</gene>
<sequence>MFKPEGSMTGFISNTFLFLSSLKYHQKIRSVHLTLEILPLGSIMVSSMNSVLLPSSVILQLPSRQSSPRHQLQPQYITTRSVSHRFHFISSLSCSFPSNSHCCLHADQSSIGAMVPSDEGPVSVINFEDFIEKDWSFLDYDELNPKEEHKQKIAQIITAGRIEETSRVLVSIGSEEFVDQLVDTSPCSLLLVVHDSLFILACIKENMTRMLAKCCSQGARVVISHPQGREALEQQRKQHQDVIVSELPDKMTLLKVASDNSFEMAEFVDESGLYLAVLQFSGAKN</sequence>
<dbReference type="EMBL" id="JAAGAX010000016">
    <property type="protein sequence ID" value="KAF2289518.1"/>
    <property type="molecule type" value="Genomic_DNA"/>
</dbReference>
<keyword evidence="2" id="KW-1185">Reference proteome</keyword>
<dbReference type="AlphaFoldDB" id="A0A6A6KNI9"/>
<reference evidence="1 2" key="1">
    <citation type="journal article" date="2020" name="Mol. Plant">
        <title>The Chromosome-Based Rubber Tree Genome Provides New Insights into Spurge Genome Evolution and Rubber Biosynthesis.</title>
        <authorList>
            <person name="Liu J."/>
            <person name="Shi C."/>
            <person name="Shi C.C."/>
            <person name="Li W."/>
            <person name="Zhang Q.J."/>
            <person name="Zhang Y."/>
            <person name="Li K."/>
            <person name="Lu H.F."/>
            <person name="Shi C."/>
            <person name="Zhu S.T."/>
            <person name="Xiao Z.Y."/>
            <person name="Nan H."/>
            <person name="Yue Y."/>
            <person name="Zhu X.G."/>
            <person name="Wu Y."/>
            <person name="Hong X.N."/>
            <person name="Fan G.Y."/>
            <person name="Tong Y."/>
            <person name="Zhang D."/>
            <person name="Mao C.L."/>
            <person name="Liu Y.L."/>
            <person name="Hao S.J."/>
            <person name="Liu W.Q."/>
            <person name="Lv M.Q."/>
            <person name="Zhang H.B."/>
            <person name="Liu Y."/>
            <person name="Hu-Tang G.R."/>
            <person name="Wang J.P."/>
            <person name="Wang J.H."/>
            <person name="Sun Y.H."/>
            <person name="Ni S.B."/>
            <person name="Chen W.B."/>
            <person name="Zhang X.C."/>
            <person name="Jiao Y.N."/>
            <person name="Eichler E.E."/>
            <person name="Li G.H."/>
            <person name="Liu X."/>
            <person name="Gao L.Z."/>
        </authorList>
    </citation>
    <scope>NUCLEOTIDE SEQUENCE [LARGE SCALE GENOMIC DNA]</scope>
    <source>
        <strain evidence="2">cv. GT1</strain>
        <tissue evidence="1">Leaf</tissue>
    </source>
</reference>
<dbReference type="Proteomes" id="UP000467840">
    <property type="component" value="Chromosome 8"/>
</dbReference>
<comment type="caution">
    <text evidence="1">The sequence shown here is derived from an EMBL/GenBank/DDBJ whole genome shotgun (WGS) entry which is preliminary data.</text>
</comment>
<organism evidence="1 2">
    <name type="scientific">Hevea brasiliensis</name>
    <name type="common">Para rubber tree</name>
    <name type="synonym">Siphonia brasiliensis</name>
    <dbReference type="NCBI Taxonomy" id="3981"/>
    <lineage>
        <taxon>Eukaryota</taxon>
        <taxon>Viridiplantae</taxon>
        <taxon>Streptophyta</taxon>
        <taxon>Embryophyta</taxon>
        <taxon>Tracheophyta</taxon>
        <taxon>Spermatophyta</taxon>
        <taxon>Magnoliopsida</taxon>
        <taxon>eudicotyledons</taxon>
        <taxon>Gunneridae</taxon>
        <taxon>Pentapetalae</taxon>
        <taxon>rosids</taxon>
        <taxon>fabids</taxon>
        <taxon>Malpighiales</taxon>
        <taxon>Euphorbiaceae</taxon>
        <taxon>Crotonoideae</taxon>
        <taxon>Micrandreae</taxon>
        <taxon>Hevea</taxon>
    </lineage>
</organism>
<dbReference type="PANTHER" id="PTHR37217:SF1">
    <property type="entry name" value="EXPRESSED PROTEIN"/>
    <property type="match status" value="1"/>
</dbReference>
<accession>A0A6A6KNI9</accession>
<protein>
    <submittedName>
        <fullName evidence="1">Uncharacterized protein</fullName>
    </submittedName>
</protein>
<proteinExistence type="predicted"/>
<dbReference type="PANTHER" id="PTHR37217">
    <property type="entry name" value="EXPRESSED PROTEIN"/>
    <property type="match status" value="1"/>
</dbReference>
<dbReference type="GO" id="GO:0009507">
    <property type="term" value="C:chloroplast"/>
    <property type="evidence" value="ECO:0007669"/>
    <property type="project" value="TreeGrafter"/>
</dbReference>
<evidence type="ECO:0000313" key="1">
    <source>
        <dbReference type="EMBL" id="KAF2289518.1"/>
    </source>
</evidence>
<name>A0A6A6KNI9_HEVBR</name>
<evidence type="ECO:0000313" key="2">
    <source>
        <dbReference type="Proteomes" id="UP000467840"/>
    </source>
</evidence>